<accession>A0A0F9N8K4</accession>
<dbReference type="EMBL" id="LAZR01004481">
    <property type="protein sequence ID" value="KKN08207.1"/>
    <property type="molecule type" value="Genomic_DNA"/>
</dbReference>
<evidence type="ECO:0000313" key="1">
    <source>
        <dbReference type="EMBL" id="KKN08207.1"/>
    </source>
</evidence>
<name>A0A0F9N8K4_9ZZZZ</name>
<gene>
    <name evidence="1" type="ORF">LCGC14_1058990</name>
</gene>
<organism evidence="1">
    <name type="scientific">marine sediment metagenome</name>
    <dbReference type="NCBI Taxonomy" id="412755"/>
    <lineage>
        <taxon>unclassified sequences</taxon>
        <taxon>metagenomes</taxon>
        <taxon>ecological metagenomes</taxon>
    </lineage>
</organism>
<dbReference type="AlphaFoldDB" id="A0A0F9N8K4"/>
<protein>
    <submittedName>
        <fullName evidence="1">Uncharacterized protein</fullName>
    </submittedName>
</protein>
<sequence length="349" mass="37225">MMHSPIPNPIFDSNPIIPRDQVGPGNGVSANWLNSVLGREQAAQDVGIFFLYPWSEAVTANPYPRGELCQRLSAAQSSHVDNEATQPGGAKPSTGAYYIIPSDDHIVIDNYSAPNGDFVTFLGQFTNAEHLTRHIDVTVPSNGENGDLIVTSETGFKAIFLGAGDDTAQFVDSVIDFTPAGKTALSVADKMNDADEAEIEAFLASLGTELFETLFRGLCGALLLANLTAQSCAVLLNSFDQEELADILGDIGSHGMSMILAEMTEGEIGAFFQNVGSEVMITLTTQMGNVVANAINAGFETARWFWADGNDLFKSFDETSATPDSGCATVSLDKIPTTDFYDVDPLGDV</sequence>
<reference evidence="1" key="1">
    <citation type="journal article" date="2015" name="Nature">
        <title>Complex archaea that bridge the gap between prokaryotes and eukaryotes.</title>
        <authorList>
            <person name="Spang A."/>
            <person name="Saw J.H."/>
            <person name="Jorgensen S.L."/>
            <person name="Zaremba-Niedzwiedzka K."/>
            <person name="Martijn J."/>
            <person name="Lind A.E."/>
            <person name="van Eijk R."/>
            <person name="Schleper C."/>
            <person name="Guy L."/>
            <person name="Ettema T.J."/>
        </authorList>
    </citation>
    <scope>NUCLEOTIDE SEQUENCE</scope>
</reference>
<proteinExistence type="predicted"/>
<comment type="caution">
    <text evidence="1">The sequence shown here is derived from an EMBL/GenBank/DDBJ whole genome shotgun (WGS) entry which is preliminary data.</text>
</comment>